<reference evidence="3" key="1">
    <citation type="submission" date="2015-12" db="EMBL/GenBank/DDBJ databases">
        <title>Gene expression during late stages of embryo sac development: a critical building block for successful pollen-pistil interactions.</title>
        <authorList>
            <person name="Liu Y."/>
            <person name="Joly V."/>
            <person name="Sabar M."/>
            <person name="Matton D.P."/>
        </authorList>
    </citation>
    <scope>NUCLEOTIDE SEQUENCE</scope>
</reference>
<dbReference type="PANTHER" id="PTHR37610:SF6">
    <property type="entry name" value="GAG-POLYPEPTIDE OF LTR COPIA-TYPE-RELATED"/>
    <property type="match status" value="1"/>
</dbReference>
<evidence type="ECO:0000256" key="1">
    <source>
        <dbReference type="SAM" id="MobiDB-lite"/>
    </source>
</evidence>
<evidence type="ECO:0000259" key="2">
    <source>
        <dbReference type="Pfam" id="PF14244"/>
    </source>
</evidence>
<feature type="domain" description="Retrotransposon Copia-like N-terminal" evidence="2">
    <location>
        <begin position="28"/>
        <end position="74"/>
    </location>
</feature>
<accession>A0A0V0IN37</accession>
<dbReference type="Pfam" id="PF14244">
    <property type="entry name" value="Retrotran_gag_3"/>
    <property type="match status" value="1"/>
</dbReference>
<dbReference type="EMBL" id="GEDG01004417">
    <property type="protein sequence ID" value="JAP34012.1"/>
    <property type="molecule type" value="Transcribed_RNA"/>
</dbReference>
<evidence type="ECO:0000313" key="3">
    <source>
        <dbReference type="EMBL" id="JAP34012.1"/>
    </source>
</evidence>
<proteinExistence type="predicted"/>
<organism evidence="3">
    <name type="scientific">Solanum chacoense</name>
    <name type="common">Chaco potato</name>
    <dbReference type="NCBI Taxonomy" id="4108"/>
    <lineage>
        <taxon>Eukaryota</taxon>
        <taxon>Viridiplantae</taxon>
        <taxon>Streptophyta</taxon>
        <taxon>Embryophyta</taxon>
        <taxon>Tracheophyta</taxon>
        <taxon>Spermatophyta</taxon>
        <taxon>Magnoliopsida</taxon>
        <taxon>eudicotyledons</taxon>
        <taxon>Gunneridae</taxon>
        <taxon>Pentapetalae</taxon>
        <taxon>asterids</taxon>
        <taxon>lamiids</taxon>
        <taxon>Solanales</taxon>
        <taxon>Solanaceae</taxon>
        <taxon>Solanoideae</taxon>
        <taxon>Solaneae</taxon>
        <taxon>Solanum</taxon>
    </lineage>
</organism>
<feature type="region of interest" description="Disordered" evidence="1">
    <location>
        <begin position="314"/>
        <end position="338"/>
    </location>
</feature>
<protein>
    <submittedName>
        <fullName evidence="3">Putative ovule protein</fullName>
    </submittedName>
</protein>
<name>A0A0V0IN37_SOLCH</name>
<dbReference type="InterPro" id="IPR029472">
    <property type="entry name" value="Copia-like_N"/>
</dbReference>
<dbReference type="PANTHER" id="PTHR37610">
    <property type="entry name" value="CCHC-TYPE DOMAIN-CONTAINING PROTEIN"/>
    <property type="match status" value="1"/>
</dbReference>
<sequence>MPDSTTSQTTIPDVDNTPVDTSNSYYLHPSDSPGVQLVSSIFDGKGYAGWSRALVIALSAKNKLGLIDGTLVEPLVSSVQHKMWSRCNDMVISWILNSLSKDIADSVLYSRTARDIWKELAARFGQCNGAQLYQLQKELSDTIQGSNDIAGYYTKVKKLWDELDAINTFDHCSCNCTCGGKVKTIKSHHDGRLIQFLMGLNETYSAVKSNILMLDPLPTVGHAYSLLIQDEKQKEVYIAAHLTKAAFLASNQRFNNTPRPSIEQKFSGTEEKFKPHFDKNVNRRNGGKFCTHSKLTNHYVGNCYRLIGFPPNFKSTKSQKQNPNNNTGPSVPKNNNNMRALGFSVMEGTGAGNMFPHDAYSDLYKLLQEVKLGQQSEHNSNAIASANCAGIGPFNEEPNDHWGS</sequence>
<dbReference type="AlphaFoldDB" id="A0A0V0IN37"/>